<keyword evidence="2 5" id="KW-0863">Zinc-finger</keyword>
<name>V5I5F8_IXORI</name>
<feature type="compositionally biased region" description="Basic and acidic residues" evidence="6">
    <location>
        <begin position="174"/>
        <end position="183"/>
    </location>
</feature>
<evidence type="ECO:0000256" key="4">
    <source>
        <dbReference type="ARBA" id="ARBA00023125"/>
    </source>
</evidence>
<proteinExistence type="evidence at transcript level"/>
<dbReference type="InterPro" id="IPR006612">
    <property type="entry name" value="THAP_Znf"/>
</dbReference>
<reference evidence="9" key="1">
    <citation type="journal article" date="2015" name="Sci. Rep.">
        <title>Tissue- and time-dependent transcription in Ixodes ricinus salivary glands and midguts when blood feeding on the vertebrate host.</title>
        <authorList>
            <person name="Kotsyfakis M."/>
            <person name="Schwarz A."/>
            <person name="Erhart J."/>
            <person name="Ribeiro J.M."/>
        </authorList>
    </citation>
    <scope>NUCLEOTIDE SEQUENCE</scope>
    <source>
        <tissue evidence="9">Salivary gland and midgut</tissue>
    </source>
</reference>
<dbReference type="EMBL" id="GANP01000400">
    <property type="protein sequence ID" value="JAB84068.1"/>
    <property type="molecule type" value="mRNA"/>
</dbReference>
<evidence type="ECO:0000256" key="5">
    <source>
        <dbReference type="PROSITE-ProRule" id="PRU00309"/>
    </source>
</evidence>
<evidence type="ECO:0000256" key="1">
    <source>
        <dbReference type="ARBA" id="ARBA00022723"/>
    </source>
</evidence>
<dbReference type="Pfam" id="PF05485">
    <property type="entry name" value="THAP"/>
    <property type="match status" value="1"/>
</dbReference>
<feature type="compositionally biased region" description="Low complexity" evidence="6">
    <location>
        <begin position="152"/>
        <end position="166"/>
    </location>
</feature>
<keyword evidence="4 5" id="KW-0238">DNA-binding</keyword>
<evidence type="ECO:0000256" key="7">
    <source>
        <dbReference type="SAM" id="Phobius"/>
    </source>
</evidence>
<evidence type="ECO:0000256" key="3">
    <source>
        <dbReference type="ARBA" id="ARBA00022833"/>
    </source>
</evidence>
<dbReference type="PROSITE" id="PS50950">
    <property type="entry name" value="ZF_THAP"/>
    <property type="match status" value="1"/>
</dbReference>
<sequence>HSYGRYCSARWCNNPMENSEYRQFRFSTDDRAVKWITYANRPEFEALAMSKLHERRLCSAHFRNTAFASHRRIRLRPNACPLVQVTDPRLQELVPPEFLWGAATHLPAPVLGEAQVEPHLARPSSPPPTAATLQEEAQVEPHLDVTLETPMGAAASSRSTAGTMATPRRQGGRPRKEYSPRTKRTLDNLKKSKNRLRKNLLKASTKFYVTFFFLIFSNLTLPRVIHGASKFLSKGALDLLKVQLYLQPMNKFVRRCPDGFRPFVLNLYFQSPQGLKVPRRVPELAIGSISQRTGCPRLPYTLGLPPASSRLLLTKFMIGILKIAHVF</sequence>
<evidence type="ECO:0000313" key="9">
    <source>
        <dbReference type="EMBL" id="JAB84068.1"/>
    </source>
</evidence>
<evidence type="ECO:0000256" key="2">
    <source>
        <dbReference type="ARBA" id="ARBA00022771"/>
    </source>
</evidence>
<dbReference type="GO" id="GO:0003677">
    <property type="term" value="F:DNA binding"/>
    <property type="evidence" value="ECO:0007669"/>
    <property type="project" value="UniProtKB-UniRule"/>
</dbReference>
<feature type="domain" description="THAP-type" evidence="8">
    <location>
        <begin position="3"/>
        <end position="84"/>
    </location>
</feature>
<keyword evidence="7" id="KW-1133">Transmembrane helix</keyword>
<feature type="non-terminal residue" evidence="9">
    <location>
        <position position="1"/>
    </location>
</feature>
<dbReference type="SMART" id="SM00980">
    <property type="entry name" value="THAP"/>
    <property type="match status" value="1"/>
</dbReference>
<keyword evidence="7" id="KW-0472">Membrane</keyword>
<evidence type="ECO:0000259" key="8">
    <source>
        <dbReference type="PROSITE" id="PS50950"/>
    </source>
</evidence>
<keyword evidence="7" id="KW-0812">Transmembrane</keyword>
<feature type="transmembrane region" description="Helical" evidence="7">
    <location>
        <begin position="207"/>
        <end position="225"/>
    </location>
</feature>
<dbReference type="GO" id="GO:0008270">
    <property type="term" value="F:zinc ion binding"/>
    <property type="evidence" value="ECO:0007669"/>
    <property type="project" value="UniProtKB-KW"/>
</dbReference>
<protein>
    <recommendedName>
        <fullName evidence="8">THAP-type domain-containing protein</fullName>
    </recommendedName>
</protein>
<evidence type="ECO:0000256" key="6">
    <source>
        <dbReference type="SAM" id="MobiDB-lite"/>
    </source>
</evidence>
<feature type="region of interest" description="Disordered" evidence="6">
    <location>
        <begin position="152"/>
        <end position="183"/>
    </location>
</feature>
<keyword evidence="3" id="KW-0862">Zinc</keyword>
<accession>V5I5F8</accession>
<keyword evidence="1" id="KW-0479">Metal-binding</keyword>
<organism evidence="9">
    <name type="scientific">Ixodes ricinus</name>
    <name type="common">Common tick</name>
    <name type="synonym">Acarus ricinus</name>
    <dbReference type="NCBI Taxonomy" id="34613"/>
    <lineage>
        <taxon>Eukaryota</taxon>
        <taxon>Metazoa</taxon>
        <taxon>Ecdysozoa</taxon>
        <taxon>Arthropoda</taxon>
        <taxon>Chelicerata</taxon>
        <taxon>Arachnida</taxon>
        <taxon>Acari</taxon>
        <taxon>Parasitiformes</taxon>
        <taxon>Ixodida</taxon>
        <taxon>Ixodoidea</taxon>
        <taxon>Ixodidae</taxon>
        <taxon>Ixodinae</taxon>
        <taxon>Ixodes</taxon>
    </lineage>
</organism>
<dbReference type="SUPFAM" id="SSF57716">
    <property type="entry name" value="Glucocorticoid receptor-like (DNA-binding domain)"/>
    <property type="match status" value="1"/>
</dbReference>
<dbReference type="AlphaFoldDB" id="V5I5F8"/>